<dbReference type="Proteomes" id="UP000319852">
    <property type="component" value="Chromosome"/>
</dbReference>
<gene>
    <name evidence="14" type="primary">fliG_2</name>
    <name evidence="14" type="ORF">HG15A2_33880</name>
</gene>
<dbReference type="Pfam" id="PF14842">
    <property type="entry name" value="FliG_N"/>
    <property type="match status" value="1"/>
</dbReference>
<keyword evidence="10" id="KW-0175">Coiled coil</keyword>
<dbReference type="GO" id="GO:0009425">
    <property type="term" value="C:bacterial-type flagellum basal body"/>
    <property type="evidence" value="ECO:0007669"/>
    <property type="project" value="UniProtKB-SubCell"/>
</dbReference>
<dbReference type="GO" id="GO:0003774">
    <property type="term" value="F:cytoskeletal motor activity"/>
    <property type="evidence" value="ECO:0007669"/>
    <property type="project" value="InterPro"/>
</dbReference>
<accession>A0A517MYT8</accession>
<evidence type="ECO:0000313" key="15">
    <source>
        <dbReference type="Proteomes" id="UP000319852"/>
    </source>
</evidence>
<dbReference type="GO" id="GO:0071973">
    <property type="term" value="P:bacterial-type flagellum-dependent cell motility"/>
    <property type="evidence" value="ECO:0007669"/>
    <property type="project" value="InterPro"/>
</dbReference>
<reference evidence="14 15" key="1">
    <citation type="submission" date="2019-02" db="EMBL/GenBank/DDBJ databases">
        <title>Deep-cultivation of Planctomycetes and their phenomic and genomic characterization uncovers novel biology.</title>
        <authorList>
            <person name="Wiegand S."/>
            <person name="Jogler M."/>
            <person name="Boedeker C."/>
            <person name="Pinto D."/>
            <person name="Vollmers J."/>
            <person name="Rivas-Marin E."/>
            <person name="Kohn T."/>
            <person name="Peeters S.H."/>
            <person name="Heuer A."/>
            <person name="Rast P."/>
            <person name="Oberbeckmann S."/>
            <person name="Bunk B."/>
            <person name="Jeske O."/>
            <person name="Meyerdierks A."/>
            <person name="Storesund J.E."/>
            <person name="Kallscheuer N."/>
            <person name="Luecker S."/>
            <person name="Lage O.M."/>
            <person name="Pohl T."/>
            <person name="Merkel B.J."/>
            <person name="Hornburger P."/>
            <person name="Mueller R.-W."/>
            <person name="Bruemmer F."/>
            <person name="Labrenz M."/>
            <person name="Spormann A.M."/>
            <person name="Op den Camp H."/>
            <person name="Overmann J."/>
            <person name="Amann R."/>
            <person name="Jetten M.S.M."/>
            <person name="Mascher T."/>
            <person name="Medema M.H."/>
            <person name="Devos D.P."/>
            <person name="Kaster A.-K."/>
            <person name="Ovreas L."/>
            <person name="Rohde M."/>
            <person name="Galperin M.Y."/>
            <person name="Jogler C."/>
        </authorList>
    </citation>
    <scope>NUCLEOTIDE SEQUENCE [LARGE SCALE GENOMIC DNA]</scope>
    <source>
        <strain evidence="14 15">HG15A2</strain>
    </source>
</reference>
<dbReference type="InterPro" id="IPR000090">
    <property type="entry name" value="Flg_Motor_Flig"/>
</dbReference>
<protein>
    <recommendedName>
        <fullName evidence="4">Flagellar motor switch protein FliG</fullName>
    </recommendedName>
</protein>
<evidence type="ECO:0000259" key="12">
    <source>
        <dbReference type="Pfam" id="PF14841"/>
    </source>
</evidence>
<dbReference type="InterPro" id="IPR011002">
    <property type="entry name" value="FliG_a-hlx"/>
</dbReference>
<dbReference type="PANTHER" id="PTHR30534:SF0">
    <property type="entry name" value="FLAGELLAR MOTOR SWITCH PROTEIN FLIG"/>
    <property type="match status" value="1"/>
</dbReference>
<dbReference type="KEGG" id="amob:HG15A2_33880"/>
<dbReference type="GO" id="GO:0005886">
    <property type="term" value="C:plasma membrane"/>
    <property type="evidence" value="ECO:0007669"/>
    <property type="project" value="UniProtKB-SubCell"/>
</dbReference>
<feature type="coiled-coil region" evidence="10">
    <location>
        <begin position="82"/>
        <end position="109"/>
    </location>
</feature>
<dbReference type="Pfam" id="PF14841">
    <property type="entry name" value="FliG_M"/>
    <property type="match status" value="1"/>
</dbReference>
<evidence type="ECO:0000256" key="3">
    <source>
        <dbReference type="ARBA" id="ARBA00010299"/>
    </source>
</evidence>
<dbReference type="AlphaFoldDB" id="A0A517MYT8"/>
<evidence type="ECO:0000256" key="4">
    <source>
        <dbReference type="ARBA" id="ARBA00021870"/>
    </source>
</evidence>
<dbReference type="RefSeq" id="WP_145061281.1">
    <property type="nucleotide sequence ID" value="NZ_CP036263.1"/>
</dbReference>
<evidence type="ECO:0000256" key="2">
    <source>
        <dbReference type="ARBA" id="ARBA00004413"/>
    </source>
</evidence>
<dbReference type="Gene3D" id="1.10.220.30">
    <property type="match status" value="3"/>
</dbReference>
<sequence>MSPYQRPDNLRKVAILVASVDGPLAEQLLAELPLHEAARVSELVDRLGEIDPEEQQDVLQQFQDIQSQKQDEDFSRISDNVAVEIDESLQRQIELLDQYEEQQQLSNEQQTASACDVIDLAQRTELLASASGHDLAELLRDEHPQAVALVLSRLSETKAAETLAHLPTSTKSLVVERLVYSYPAVDEAVEELETQLAERLLQRRRHQEYFQSGSQLAKRILQQASESERAIILDSLQRRDPTMVAALTNEPSVADAPGAPLQELFSPEPVSVNSTSPTPASIASMPLEQEEAIVEDTGPDEEVSKSTSFYDVALLEALDDRSLQALLAVANPQAVQIYLGTTSEHRFRRLTSGIPRREAKRLRKQLHSSKPAKEETIFQATQSLLEIANRAGLLDGALTS</sequence>
<dbReference type="SUPFAM" id="SSF48029">
    <property type="entry name" value="FliG"/>
    <property type="match status" value="3"/>
</dbReference>
<keyword evidence="14" id="KW-0282">Flagellum</keyword>
<feature type="domain" description="Flagellar motor switch protein FliG N-terminal" evidence="13">
    <location>
        <begin position="10"/>
        <end position="70"/>
    </location>
</feature>
<dbReference type="EMBL" id="CP036263">
    <property type="protein sequence ID" value="QDT00053.1"/>
    <property type="molecule type" value="Genomic_DNA"/>
</dbReference>
<evidence type="ECO:0000256" key="7">
    <source>
        <dbReference type="ARBA" id="ARBA00022779"/>
    </source>
</evidence>
<keyword evidence="7" id="KW-0283">Flagellar rotation</keyword>
<dbReference type="OrthoDB" id="9780302at2"/>
<evidence type="ECO:0000256" key="10">
    <source>
        <dbReference type="SAM" id="Coils"/>
    </source>
</evidence>
<keyword evidence="15" id="KW-1185">Reference proteome</keyword>
<evidence type="ECO:0000256" key="1">
    <source>
        <dbReference type="ARBA" id="ARBA00004117"/>
    </source>
</evidence>
<dbReference type="GO" id="GO:0006935">
    <property type="term" value="P:chemotaxis"/>
    <property type="evidence" value="ECO:0007669"/>
    <property type="project" value="UniProtKB-KW"/>
</dbReference>
<feature type="domain" description="Flagellar motor switch protein FliG C-terminal" evidence="11">
    <location>
        <begin position="311"/>
        <end position="390"/>
    </location>
</feature>
<evidence type="ECO:0000259" key="11">
    <source>
        <dbReference type="Pfam" id="PF01706"/>
    </source>
</evidence>
<dbReference type="Pfam" id="PF01706">
    <property type="entry name" value="FliG_C"/>
    <property type="match status" value="1"/>
</dbReference>
<organism evidence="14 15">
    <name type="scientific">Adhaeretor mobilis</name>
    <dbReference type="NCBI Taxonomy" id="1930276"/>
    <lineage>
        <taxon>Bacteria</taxon>
        <taxon>Pseudomonadati</taxon>
        <taxon>Planctomycetota</taxon>
        <taxon>Planctomycetia</taxon>
        <taxon>Pirellulales</taxon>
        <taxon>Lacipirellulaceae</taxon>
        <taxon>Adhaeretor</taxon>
    </lineage>
</organism>
<comment type="similarity">
    <text evidence="3">Belongs to the FliG family.</text>
</comment>
<evidence type="ECO:0000256" key="5">
    <source>
        <dbReference type="ARBA" id="ARBA00022475"/>
    </source>
</evidence>
<dbReference type="InterPro" id="IPR032779">
    <property type="entry name" value="FliG_M"/>
</dbReference>
<name>A0A517MYT8_9BACT</name>
<keyword evidence="6" id="KW-0145">Chemotaxis</keyword>
<evidence type="ECO:0000256" key="9">
    <source>
        <dbReference type="ARBA" id="ARBA00023143"/>
    </source>
</evidence>
<dbReference type="PANTHER" id="PTHR30534">
    <property type="entry name" value="FLAGELLAR MOTOR SWITCH PROTEIN FLIG"/>
    <property type="match status" value="1"/>
</dbReference>
<keyword evidence="14" id="KW-0966">Cell projection</keyword>
<proteinExistence type="inferred from homology"/>
<evidence type="ECO:0000313" key="14">
    <source>
        <dbReference type="EMBL" id="QDT00053.1"/>
    </source>
</evidence>
<dbReference type="InterPro" id="IPR023087">
    <property type="entry name" value="Flg_Motor_Flig_C"/>
</dbReference>
<keyword evidence="9" id="KW-0975">Bacterial flagellum</keyword>
<evidence type="ECO:0000256" key="8">
    <source>
        <dbReference type="ARBA" id="ARBA00023136"/>
    </source>
</evidence>
<comment type="subcellular location">
    <subcellularLocation>
        <location evidence="1">Bacterial flagellum basal body</location>
    </subcellularLocation>
    <subcellularLocation>
        <location evidence="2">Cell membrane</location>
        <topology evidence="2">Peripheral membrane protein</topology>
        <orientation evidence="2">Cytoplasmic side</orientation>
    </subcellularLocation>
</comment>
<keyword evidence="8" id="KW-0472">Membrane</keyword>
<evidence type="ECO:0000256" key="6">
    <source>
        <dbReference type="ARBA" id="ARBA00022500"/>
    </source>
</evidence>
<evidence type="ECO:0000259" key="13">
    <source>
        <dbReference type="Pfam" id="PF14842"/>
    </source>
</evidence>
<feature type="domain" description="Flagellar motor switch protein FliG middle" evidence="12">
    <location>
        <begin position="134"/>
        <end position="202"/>
    </location>
</feature>
<keyword evidence="14" id="KW-0969">Cilium</keyword>
<keyword evidence="5" id="KW-1003">Cell membrane</keyword>
<dbReference type="InterPro" id="IPR028263">
    <property type="entry name" value="FliG_N"/>
</dbReference>